<comment type="subcellular location">
    <subcellularLocation>
        <location evidence="1">Membrane</location>
        <topology evidence="1">Multi-pass membrane protein</topology>
    </subcellularLocation>
</comment>
<keyword evidence="4" id="KW-0472">Membrane</keyword>
<proteinExistence type="predicted"/>
<evidence type="ECO:0000256" key="4">
    <source>
        <dbReference type="ARBA" id="ARBA00023136"/>
    </source>
</evidence>
<dbReference type="AlphaFoldDB" id="A0A3A4K8P4"/>
<evidence type="ECO:0000256" key="1">
    <source>
        <dbReference type="ARBA" id="ARBA00004141"/>
    </source>
</evidence>
<dbReference type="Pfam" id="PF07681">
    <property type="entry name" value="DoxX"/>
    <property type="match status" value="1"/>
</dbReference>
<organism evidence="5 6">
    <name type="scientific">Nocardia panacis</name>
    <dbReference type="NCBI Taxonomy" id="2340916"/>
    <lineage>
        <taxon>Bacteria</taxon>
        <taxon>Bacillati</taxon>
        <taxon>Actinomycetota</taxon>
        <taxon>Actinomycetes</taxon>
        <taxon>Mycobacteriales</taxon>
        <taxon>Nocardiaceae</taxon>
        <taxon>Nocardia</taxon>
    </lineage>
</organism>
<dbReference type="InterPro" id="IPR032808">
    <property type="entry name" value="DoxX"/>
</dbReference>
<protein>
    <submittedName>
        <fullName evidence="5">DoxX family protein</fullName>
    </submittedName>
</protein>
<evidence type="ECO:0000313" key="6">
    <source>
        <dbReference type="Proteomes" id="UP000266677"/>
    </source>
</evidence>
<dbReference type="RefSeq" id="WP_120041129.1">
    <property type="nucleotide sequence ID" value="NZ_QZFU01000018.1"/>
</dbReference>
<name>A0A3A4K8P4_9NOCA</name>
<evidence type="ECO:0000256" key="3">
    <source>
        <dbReference type="ARBA" id="ARBA00022989"/>
    </source>
</evidence>
<dbReference type="EMBL" id="QZFU01000018">
    <property type="protein sequence ID" value="RJO75594.1"/>
    <property type="molecule type" value="Genomic_DNA"/>
</dbReference>
<reference evidence="5 6" key="1">
    <citation type="submission" date="2018-09" db="EMBL/GenBank/DDBJ databases">
        <title>YIM PH21274 draft genome.</title>
        <authorList>
            <person name="Miao C."/>
        </authorList>
    </citation>
    <scope>NUCLEOTIDE SEQUENCE [LARGE SCALE GENOMIC DNA]</scope>
    <source>
        <strain evidence="5 6">YIM PH 21724</strain>
    </source>
</reference>
<comment type="caution">
    <text evidence="5">The sequence shown here is derived from an EMBL/GenBank/DDBJ whole genome shotgun (WGS) entry which is preliminary data.</text>
</comment>
<gene>
    <name evidence="5" type="ORF">D5S18_14290</name>
</gene>
<dbReference type="Proteomes" id="UP000266677">
    <property type="component" value="Unassembled WGS sequence"/>
</dbReference>
<dbReference type="GO" id="GO:0016020">
    <property type="term" value="C:membrane"/>
    <property type="evidence" value="ECO:0007669"/>
    <property type="project" value="UniProtKB-SubCell"/>
</dbReference>
<evidence type="ECO:0000256" key="2">
    <source>
        <dbReference type="ARBA" id="ARBA00022692"/>
    </source>
</evidence>
<sequence length="134" mass="14276">MSLLRVVARMLTGSTYTVLGWEAATEPGARVGAAADTLARIRKVVPLPADDETIVRANGAAQAVGGAFLALGLFPRLSTTVLAASLIPTTLAGHEFWTVEDPDARKQQRVQFQKNAAMLGGLAFAYLDARRPRD</sequence>
<keyword evidence="2" id="KW-0812">Transmembrane</keyword>
<accession>A0A3A4K8P4</accession>
<keyword evidence="6" id="KW-1185">Reference proteome</keyword>
<dbReference type="OrthoDB" id="329282at2"/>
<evidence type="ECO:0000313" key="5">
    <source>
        <dbReference type="EMBL" id="RJO75594.1"/>
    </source>
</evidence>
<keyword evidence="3" id="KW-1133">Transmembrane helix</keyword>